<dbReference type="EMBL" id="KZ821716">
    <property type="protein sequence ID" value="PYH79743.1"/>
    <property type="molecule type" value="Genomic_DNA"/>
</dbReference>
<protein>
    <submittedName>
        <fullName evidence="2">Uncharacterized protein</fullName>
    </submittedName>
</protein>
<evidence type="ECO:0000256" key="1">
    <source>
        <dbReference type="SAM" id="MobiDB-lite"/>
    </source>
</evidence>
<evidence type="ECO:0000313" key="2">
    <source>
        <dbReference type="EMBL" id="PYH79743.1"/>
    </source>
</evidence>
<dbReference type="GeneID" id="37132683"/>
<reference evidence="2 3" key="1">
    <citation type="submission" date="2016-12" db="EMBL/GenBank/DDBJ databases">
        <title>The genomes of Aspergillus section Nigri reveals drivers in fungal speciation.</title>
        <authorList>
            <consortium name="DOE Joint Genome Institute"/>
            <person name="Vesth T.C."/>
            <person name="Nybo J."/>
            <person name="Theobald S."/>
            <person name="Brandl J."/>
            <person name="Frisvad J.C."/>
            <person name="Nielsen K.F."/>
            <person name="Lyhne E.K."/>
            <person name="Kogle M.E."/>
            <person name="Kuo A."/>
            <person name="Riley R."/>
            <person name="Clum A."/>
            <person name="Nolan M."/>
            <person name="Lipzen A."/>
            <person name="Salamov A."/>
            <person name="Henrissat B."/>
            <person name="Wiebenga A."/>
            <person name="De Vries R.P."/>
            <person name="Grigoriev I.V."/>
            <person name="Mortensen U.H."/>
            <person name="Andersen M.R."/>
            <person name="Baker S.E."/>
        </authorList>
    </citation>
    <scope>NUCLEOTIDE SEQUENCE [LARGE SCALE GENOMIC DNA]</scope>
    <source>
        <strain evidence="2 3">CBS 121591</strain>
    </source>
</reference>
<gene>
    <name evidence="2" type="ORF">BO82DRAFT_127383</name>
</gene>
<name>A0A319CM71_9EURO</name>
<dbReference type="Proteomes" id="UP000248340">
    <property type="component" value="Unassembled WGS sequence"/>
</dbReference>
<dbReference type="VEuPathDB" id="FungiDB:BO82DRAFT_127383"/>
<sequence>MPKLQVIVAAATAAAPCSLKMQVRDNVSQSLTFSLVISDGANCRHRWKEFNKLFCQLGSPGRSGASSAVRSINRRKDSRGGGAGLSDHSRPAAK</sequence>
<evidence type="ECO:0000313" key="3">
    <source>
        <dbReference type="Proteomes" id="UP000248340"/>
    </source>
</evidence>
<organism evidence="2 3">
    <name type="scientific">Aspergillus uvarum CBS 121591</name>
    <dbReference type="NCBI Taxonomy" id="1448315"/>
    <lineage>
        <taxon>Eukaryota</taxon>
        <taxon>Fungi</taxon>
        <taxon>Dikarya</taxon>
        <taxon>Ascomycota</taxon>
        <taxon>Pezizomycotina</taxon>
        <taxon>Eurotiomycetes</taxon>
        <taxon>Eurotiomycetidae</taxon>
        <taxon>Eurotiales</taxon>
        <taxon>Aspergillaceae</taxon>
        <taxon>Aspergillus</taxon>
        <taxon>Aspergillus subgen. Circumdati</taxon>
    </lineage>
</organism>
<accession>A0A319CM71</accession>
<feature type="region of interest" description="Disordered" evidence="1">
    <location>
        <begin position="58"/>
        <end position="94"/>
    </location>
</feature>
<keyword evidence="3" id="KW-1185">Reference proteome</keyword>
<dbReference type="RefSeq" id="XP_025489943.1">
    <property type="nucleotide sequence ID" value="XM_025629942.1"/>
</dbReference>
<dbReference type="AlphaFoldDB" id="A0A319CM71"/>
<proteinExistence type="predicted"/>